<reference evidence="2" key="1">
    <citation type="journal article" date="2007" name="Nature">
        <title>The grapevine genome sequence suggests ancestral hexaploidization in major angiosperm phyla.</title>
        <authorList>
            <consortium name="The French-Italian Public Consortium for Grapevine Genome Characterization."/>
            <person name="Jaillon O."/>
            <person name="Aury J.-M."/>
            <person name="Noel B."/>
            <person name="Policriti A."/>
            <person name="Clepet C."/>
            <person name="Casagrande A."/>
            <person name="Choisne N."/>
            <person name="Aubourg S."/>
            <person name="Vitulo N."/>
            <person name="Jubin C."/>
            <person name="Vezzi A."/>
            <person name="Legeai F."/>
            <person name="Hugueney P."/>
            <person name="Dasilva C."/>
            <person name="Horner D."/>
            <person name="Mica E."/>
            <person name="Jublot D."/>
            <person name="Poulain J."/>
            <person name="Bruyere C."/>
            <person name="Billault A."/>
            <person name="Segurens B."/>
            <person name="Gouyvenoux M."/>
            <person name="Ugarte E."/>
            <person name="Cattonaro F."/>
            <person name="Anthouard V."/>
            <person name="Vico V."/>
            <person name="Del Fabbro C."/>
            <person name="Alaux M."/>
            <person name="Di Gaspero G."/>
            <person name="Dumas V."/>
            <person name="Felice N."/>
            <person name="Paillard S."/>
            <person name="Juman I."/>
            <person name="Moroldo M."/>
            <person name="Scalabrin S."/>
            <person name="Canaguier A."/>
            <person name="Le Clainche I."/>
            <person name="Malacrida G."/>
            <person name="Durand E."/>
            <person name="Pesole G."/>
            <person name="Laucou V."/>
            <person name="Chatelet P."/>
            <person name="Merdinoglu D."/>
            <person name="Delledonne M."/>
            <person name="Pezzotti M."/>
            <person name="Lecharny A."/>
            <person name="Scarpelli C."/>
            <person name="Artiguenave F."/>
            <person name="Pe M.E."/>
            <person name="Valle G."/>
            <person name="Morgante M."/>
            <person name="Caboche M."/>
            <person name="Adam-Blondon A.-F."/>
            <person name="Weissenbach J."/>
            <person name="Quetier F."/>
            <person name="Wincker P."/>
        </authorList>
    </citation>
    <scope>NUCLEOTIDE SEQUENCE [LARGE SCALE GENOMIC DNA]</scope>
    <source>
        <strain evidence="2">cv. Pinot noir / PN40024</strain>
    </source>
</reference>
<proteinExistence type="predicted"/>
<evidence type="ECO:0000313" key="2">
    <source>
        <dbReference type="Proteomes" id="UP000009183"/>
    </source>
</evidence>
<organism evidence="1 2">
    <name type="scientific">Vitis vinifera</name>
    <name type="common">Grape</name>
    <dbReference type="NCBI Taxonomy" id="29760"/>
    <lineage>
        <taxon>Eukaryota</taxon>
        <taxon>Viridiplantae</taxon>
        <taxon>Streptophyta</taxon>
        <taxon>Embryophyta</taxon>
        <taxon>Tracheophyta</taxon>
        <taxon>Spermatophyta</taxon>
        <taxon>Magnoliopsida</taxon>
        <taxon>eudicotyledons</taxon>
        <taxon>Gunneridae</taxon>
        <taxon>Pentapetalae</taxon>
        <taxon>rosids</taxon>
        <taxon>Vitales</taxon>
        <taxon>Vitaceae</taxon>
        <taxon>Viteae</taxon>
        <taxon>Vitis</taxon>
    </lineage>
</organism>
<evidence type="ECO:0000313" key="1">
    <source>
        <dbReference type="EMBL" id="CCB44884.1"/>
    </source>
</evidence>
<protein>
    <submittedName>
        <fullName evidence="1">Uncharacterized protein</fullName>
    </submittedName>
</protein>
<sequence>MTKSFIKKFICV</sequence>
<dbReference type="EMBL" id="FN594968">
    <property type="protein sequence ID" value="CCB44884.1"/>
    <property type="molecule type" value="Genomic_DNA"/>
</dbReference>
<name>F6GY48_VITVI</name>
<accession>F6GY48</accession>
<dbReference type="InParanoid" id="F6GY48"/>
<gene>
    <name evidence="1" type="ordered locus">VIT_18s0072g00350</name>
</gene>
<dbReference type="Proteomes" id="UP000009183">
    <property type="component" value="Chromosome 18"/>
</dbReference>
<dbReference type="HOGENOM" id="CLU_3436932_0_0_1"/>
<keyword evidence="2" id="KW-1185">Reference proteome</keyword>